<dbReference type="SUPFAM" id="SSF55729">
    <property type="entry name" value="Acyl-CoA N-acyltransferases (Nat)"/>
    <property type="match status" value="1"/>
</dbReference>
<dbReference type="Pfam" id="PF00583">
    <property type="entry name" value="Acetyltransf_1"/>
    <property type="match status" value="1"/>
</dbReference>
<keyword evidence="3" id="KW-1185">Reference proteome</keyword>
<evidence type="ECO:0000313" key="3">
    <source>
        <dbReference type="Proteomes" id="UP000256899"/>
    </source>
</evidence>
<dbReference type="Proteomes" id="UP000256899">
    <property type="component" value="Unassembled WGS sequence"/>
</dbReference>
<dbReference type="GO" id="GO:0016747">
    <property type="term" value="F:acyltransferase activity, transferring groups other than amino-acyl groups"/>
    <property type="evidence" value="ECO:0007669"/>
    <property type="project" value="InterPro"/>
</dbReference>
<protein>
    <submittedName>
        <fullName evidence="2">GNAT family N-acetyltransferase</fullName>
    </submittedName>
</protein>
<dbReference type="AlphaFoldDB" id="A0A3E0U112"/>
<dbReference type="PROSITE" id="PS51186">
    <property type="entry name" value="GNAT"/>
    <property type="match status" value="1"/>
</dbReference>
<gene>
    <name evidence="2" type="ORF">DXX94_07850</name>
</gene>
<dbReference type="CDD" id="cd04301">
    <property type="entry name" value="NAT_SF"/>
    <property type="match status" value="1"/>
</dbReference>
<name>A0A3E0U112_9GAMM</name>
<comment type="caution">
    <text evidence="2">The sequence shown here is derived from an EMBL/GenBank/DDBJ whole genome shotgun (WGS) entry which is preliminary data.</text>
</comment>
<dbReference type="Gene3D" id="3.40.630.30">
    <property type="match status" value="1"/>
</dbReference>
<organism evidence="2 3">
    <name type="scientific">Thalassotalea euphylliae</name>
    <dbReference type="NCBI Taxonomy" id="1655234"/>
    <lineage>
        <taxon>Bacteria</taxon>
        <taxon>Pseudomonadati</taxon>
        <taxon>Pseudomonadota</taxon>
        <taxon>Gammaproteobacteria</taxon>
        <taxon>Alteromonadales</taxon>
        <taxon>Colwelliaceae</taxon>
        <taxon>Thalassotalea</taxon>
    </lineage>
</organism>
<evidence type="ECO:0000313" key="2">
    <source>
        <dbReference type="EMBL" id="REL30628.1"/>
    </source>
</evidence>
<reference evidence="3" key="1">
    <citation type="submission" date="2018-08" db="EMBL/GenBank/DDBJ databases">
        <title>Thalassotalea euphylliae genome.</title>
        <authorList>
            <person name="Summers S."/>
            <person name="Rice S.A."/>
            <person name="Freckelton M.L."/>
            <person name="Nedved B.T."/>
            <person name="Hadfield M.G."/>
        </authorList>
    </citation>
    <scope>NUCLEOTIDE SEQUENCE [LARGE SCALE GENOMIC DNA]</scope>
    <source>
        <strain evidence="3">H3</strain>
    </source>
</reference>
<dbReference type="InterPro" id="IPR016181">
    <property type="entry name" value="Acyl_CoA_acyltransferase"/>
</dbReference>
<evidence type="ECO:0000259" key="1">
    <source>
        <dbReference type="PROSITE" id="PS51186"/>
    </source>
</evidence>
<keyword evidence="2" id="KW-0808">Transferase</keyword>
<proteinExistence type="predicted"/>
<sequence>MLSSIEGATYCLSYCDISIFQKLRLRRRLVPTPIIRGATIADYDAVLSLNLASVSVLSPMDKARLELLTTMTELFWIVEVEGQVAAFLLAFTDNKAYDSVNYQWFSERLKQFLYIDRVVIGEQYRRRGIASQIYRALKNYAQNQQLHWLCAEIDLKPANPPSIAFHQQQGFIEIGQQQLVGKEKSVSLTAYQVSC</sequence>
<dbReference type="EMBL" id="QUOT01000001">
    <property type="protein sequence ID" value="REL30628.1"/>
    <property type="molecule type" value="Genomic_DNA"/>
</dbReference>
<accession>A0A3E0U112</accession>
<dbReference type="InterPro" id="IPR000182">
    <property type="entry name" value="GNAT_dom"/>
</dbReference>
<feature type="domain" description="N-acetyltransferase" evidence="1">
    <location>
        <begin position="33"/>
        <end position="195"/>
    </location>
</feature>